<gene>
    <name evidence="2" type="ORF">TSUD_356300</name>
</gene>
<proteinExistence type="predicted"/>
<evidence type="ECO:0000259" key="1">
    <source>
        <dbReference type="Pfam" id="PF00646"/>
    </source>
</evidence>
<name>A0A2Z6MUG5_TRISU</name>
<dbReference type="InterPro" id="IPR036047">
    <property type="entry name" value="F-box-like_dom_sf"/>
</dbReference>
<dbReference type="PANTHER" id="PTHR31293">
    <property type="entry name" value="RNI-LIKE SUPERFAMILY PROTEIN"/>
    <property type="match status" value="1"/>
</dbReference>
<evidence type="ECO:0000313" key="3">
    <source>
        <dbReference type="Proteomes" id="UP000242715"/>
    </source>
</evidence>
<dbReference type="Pfam" id="PF00646">
    <property type="entry name" value="F-box"/>
    <property type="match status" value="1"/>
</dbReference>
<dbReference type="OrthoDB" id="1421244at2759"/>
<protein>
    <recommendedName>
        <fullName evidence="1">F-box domain-containing protein</fullName>
    </recommendedName>
</protein>
<sequence>MEQEEDLLSSLPKVIWYDILSRLSEKDATKTSVLSKAWLDTWNTFPILSFCVTQIIGMPPQPTKKILRFCDYVTRRMLRFRDQNLAIKHFKLKENRFGGHMSKDVDIWLKLACESGVEVIEYESLGRQPYYALPMCVIEAKSLTKLVLLGTTHPFQPIKTLSMSGLQKLKAVEVYGIQEVFIDAPSLEKLEYSPYICHAPSKIDFDRCRNLKELCLGIHFVDLCNLREFVQNIKPHGVLTSLSLIILRAIMFFYETLMRRKDEDCFCSSSDSKCWWHDLKDVKFINSMNIGENVDLKPMLDSLPTLENVDYENFDLEEKISLILEF</sequence>
<dbReference type="InterPro" id="IPR055294">
    <property type="entry name" value="FBL60-like"/>
</dbReference>
<dbReference type="SUPFAM" id="SSF81383">
    <property type="entry name" value="F-box domain"/>
    <property type="match status" value="1"/>
</dbReference>
<feature type="domain" description="F-box" evidence="1">
    <location>
        <begin position="8"/>
        <end position="47"/>
    </location>
</feature>
<dbReference type="SUPFAM" id="SSF52047">
    <property type="entry name" value="RNI-like"/>
    <property type="match status" value="1"/>
</dbReference>
<reference evidence="3" key="1">
    <citation type="journal article" date="2017" name="Front. Plant Sci.">
        <title>Climate Clever Clovers: New Paradigm to Reduce the Environmental Footprint of Ruminants by Breeding Low Methanogenic Forages Utilizing Haplotype Variation.</title>
        <authorList>
            <person name="Kaur P."/>
            <person name="Appels R."/>
            <person name="Bayer P.E."/>
            <person name="Keeble-Gagnere G."/>
            <person name="Wang J."/>
            <person name="Hirakawa H."/>
            <person name="Shirasawa K."/>
            <person name="Vercoe P."/>
            <person name="Stefanova K."/>
            <person name="Durmic Z."/>
            <person name="Nichols P."/>
            <person name="Revell C."/>
            <person name="Isobe S.N."/>
            <person name="Edwards D."/>
            <person name="Erskine W."/>
        </authorList>
    </citation>
    <scope>NUCLEOTIDE SEQUENCE [LARGE SCALE GENOMIC DNA]</scope>
    <source>
        <strain evidence="3">cv. Daliak</strain>
    </source>
</reference>
<dbReference type="AlphaFoldDB" id="A0A2Z6MUG5"/>
<evidence type="ECO:0000313" key="2">
    <source>
        <dbReference type="EMBL" id="GAU27395.1"/>
    </source>
</evidence>
<keyword evidence="3" id="KW-1185">Reference proteome</keyword>
<accession>A0A2Z6MUG5</accession>
<dbReference type="InterPro" id="IPR001810">
    <property type="entry name" value="F-box_dom"/>
</dbReference>
<dbReference type="Proteomes" id="UP000242715">
    <property type="component" value="Unassembled WGS sequence"/>
</dbReference>
<dbReference type="EMBL" id="DF973353">
    <property type="protein sequence ID" value="GAU27395.1"/>
    <property type="molecule type" value="Genomic_DNA"/>
</dbReference>
<dbReference type="PANTHER" id="PTHR31293:SF12">
    <property type="entry name" value="RNI-LIKE SUPERFAMILY PROTEIN"/>
    <property type="match status" value="1"/>
</dbReference>
<organism evidence="2 3">
    <name type="scientific">Trifolium subterraneum</name>
    <name type="common">Subterranean clover</name>
    <dbReference type="NCBI Taxonomy" id="3900"/>
    <lineage>
        <taxon>Eukaryota</taxon>
        <taxon>Viridiplantae</taxon>
        <taxon>Streptophyta</taxon>
        <taxon>Embryophyta</taxon>
        <taxon>Tracheophyta</taxon>
        <taxon>Spermatophyta</taxon>
        <taxon>Magnoliopsida</taxon>
        <taxon>eudicotyledons</taxon>
        <taxon>Gunneridae</taxon>
        <taxon>Pentapetalae</taxon>
        <taxon>rosids</taxon>
        <taxon>fabids</taxon>
        <taxon>Fabales</taxon>
        <taxon>Fabaceae</taxon>
        <taxon>Papilionoideae</taxon>
        <taxon>50 kb inversion clade</taxon>
        <taxon>NPAAA clade</taxon>
        <taxon>Hologalegina</taxon>
        <taxon>IRL clade</taxon>
        <taxon>Trifolieae</taxon>
        <taxon>Trifolium</taxon>
    </lineage>
</organism>